<keyword evidence="2" id="KW-1133">Transmembrane helix</keyword>
<protein>
    <submittedName>
        <fullName evidence="3">Uncharacterized protein</fullName>
    </submittedName>
</protein>
<feature type="transmembrane region" description="Helical" evidence="2">
    <location>
        <begin position="31"/>
        <end position="48"/>
    </location>
</feature>
<dbReference type="Proteomes" id="UP001497516">
    <property type="component" value="Chromosome 1"/>
</dbReference>
<feature type="compositionally biased region" description="Basic and acidic residues" evidence="1">
    <location>
        <begin position="60"/>
        <end position="70"/>
    </location>
</feature>
<evidence type="ECO:0000256" key="1">
    <source>
        <dbReference type="SAM" id="MobiDB-lite"/>
    </source>
</evidence>
<accession>A0AAV2CHF1</accession>
<dbReference type="AlphaFoldDB" id="A0AAV2CHF1"/>
<feature type="region of interest" description="Disordered" evidence="1">
    <location>
        <begin position="50"/>
        <end position="70"/>
    </location>
</feature>
<evidence type="ECO:0000256" key="2">
    <source>
        <dbReference type="SAM" id="Phobius"/>
    </source>
</evidence>
<reference evidence="3 4" key="1">
    <citation type="submission" date="2024-04" db="EMBL/GenBank/DDBJ databases">
        <authorList>
            <person name="Fracassetti M."/>
        </authorList>
    </citation>
    <scope>NUCLEOTIDE SEQUENCE [LARGE SCALE GENOMIC DNA]</scope>
</reference>
<organism evidence="3 4">
    <name type="scientific">Linum trigynum</name>
    <dbReference type="NCBI Taxonomy" id="586398"/>
    <lineage>
        <taxon>Eukaryota</taxon>
        <taxon>Viridiplantae</taxon>
        <taxon>Streptophyta</taxon>
        <taxon>Embryophyta</taxon>
        <taxon>Tracheophyta</taxon>
        <taxon>Spermatophyta</taxon>
        <taxon>Magnoliopsida</taxon>
        <taxon>eudicotyledons</taxon>
        <taxon>Gunneridae</taxon>
        <taxon>Pentapetalae</taxon>
        <taxon>rosids</taxon>
        <taxon>fabids</taxon>
        <taxon>Malpighiales</taxon>
        <taxon>Linaceae</taxon>
        <taxon>Linum</taxon>
    </lineage>
</organism>
<name>A0AAV2CHF1_9ROSI</name>
<evidence type="ECO:0000313" key="3">
    <source>
        <dbReference type="EMBL" id="CAL1355852.1"/>
    </source>
</evidence>
<keyword evidence="2" id="KW-0472">Membrane</keyword>
<gene>
    <name evidence="3" type="ORF">LTRI10_LOCUS3584</name>
</gene>
<evidence type="ECO:0000313" key="4">
    <source>
        <dbReference type="Proteomes" id="UP001497516"/>
    </source>
</evidence>
<dbReference type="EMBL" id="OZ034813">
    <property type="protein sequence ID" value="CAL1355852.1"/>
    <property type="molecule type" value="Genomic_DNA"/>
</dbReference>
<keyword evidence="2" id="KW-0812">Transmembrane</keyword>
<keyword evidence="4" id="KW-1185">Reference proteome</keyword>
<sequence length="70" mass="7996">MEPDKPTNSKEAPNPAVPAIDRYNDHHFRRIGEQVWIAIPAAAVFFLSRGGTRETRRRRVAEQRRNRGGA</sequence>
<proteinExistence type="predicted"/>